<comment type="caution">
    <text evidence="4">The sequence shown here is derived from an EMBL/GenBank/DDBJ whole genome shotgun (WGS) entry which is preliminary data.</text>
</comment>
<dbReference type="Gene3D" id="3.40.50.720">
    <property type="entry name" value="NAD(P)-binding Rossmann-like Domain"/>
    <property type="match status" value="1"/>
</dbReference>
<sequence>MNELSRVLVTGGAGMIGRRVVAQLQGLGVETAVLDNLSSGLPMPKSTAFTVQGDIRNADALDELLRNFRPDAILHLAAVHHIPTCETQRAYCLDVNVTGTENLLCAAENNAIGRVVIASSGAVYAWEDARLSEDSTPLWACDNYALAKTCTESQLRFWTQRSGGVGRVARIFNTIAHDDPNAHLIPDITAQLKNGDGTTTLRLGNLSSKRDYLHADDAAAGLIALLRDDRRTVAYDSFNLCSGSEHSVEELVRAMANLLERDIRIETDPIRRRKIDRPSQLGNPDKARQLLNWIARMSFNDALSATILQNSDFGQ</sequence>
<dbReference type="Gene3D" id="3.90.25.10">
    <property type="entry name" value="UDP-galactose 4-epimerase, domain 1"/>
    <property type="match status" value="1"/>
</dbReference>
<evidence type="ECO:0000313" key="5">
    <source>
        <dbReference type="Proteomes" id="UP000641152"/>
    </source>
</evidence>
<dbReference type="EMBL" id="JACXST010000003">
    <property type="protein sequence ID" value="MBD9362454.1"/>
    <property type="molecule type" value="Genomic_DNA"/>
</dbReference>
<feature type="domain" description="NAD-dependent epimerase/dehydratase" evidence="3">
    <location>
        <begin position="7"/>
        <end position="241"/>
    </location>
</feature>
<proteinExistence type="inferred from homology"/>
<dbReference type="PANTHER" id="PTHR43000">
    <property type="entry name" value="DTDP-D-GLUCOSE 4,6-DEHYDRATASE-RELATED"/>
    <property type="match status" value="1"/>
</dbReference>
<dbReference type="InterPro" id="IPR036291">
    <property type="entry name" value="NAD(P)-bd_dom_sf"/>
</dbReference>
<dbReference type="Pfam" id="PF01370">
    <property type="entry name" value="Epimerase"/>
    <property type="match status" value="1"/>
</dbReference>
<evidence type="ECO:0000256" key="2">
    <source>
        <dbReference type="ARBA" id="ARBA00007637"/>
    </source>
</evidence>
<evidence type="ECO:0000256" key="1">
    <source>
        <dbReference type="ARBA" id="ARBA00005125"/>
    </source>
</evidence>
<gene>
    <name evidence="4" type="ORF">EBB_18455</name>
</gene>
<comment type="similarity">
    <text evidence="2">Belongs to the NAD(P)-dependent epimerase/dehydratase family.</text>
</comment>
<dbReference type="InterPro" id="IPR001509">
    <property type="entry name" value="Epimerase_deHydtase"/>
</dbReference>
<dbReference type="Proteomes" id="UP000641152">
    <property type="component" value="Unassembled WGS sequence"/>
</dbReference>
<keyword evidence="5" id="KW-1185">Reference proteome</keyword>
<evidence type="ECO:0000313" key="4">
    <source>
        <dbReference type="EMBL" id="MBD9362454.1"/>
    </source>
</evidence>
<accession>A0ABR9DJP2</accession>
<organism evidence="4 5">
    <name type="scientific">Methylomonas fluvii</name>
    <dbReference type="NCBI Taxonomy" id="1854564"/>
    <lineage>
        <taxon>Bacteria</taxon>
        <taxon>Pseudomonadati</taxon>
        <taxon>Pseudomonadota</taxon>
        <taxon>Gammaproteobacteria</taxon>
        <taxon>Methylococcales</taxon>
        <taxon>Methylococcaceae</taxon>
        <taxon>Methylomonas</taxon>
    </lineage>
</organism>
<dbReference type="SUPFAM" id="SSF51735">
    <property type="entry name" value="NAD(P)-binding Rossmann-fold domains"/>
    <property type="match status" value="1"/>
</dbReference>
<comment type="pathway">
    <text evidence="1">Bacterial outer membrane biogenesis; LPS O-antigen biosynthesis.</text>
</comment>
<reference evidence="4 5" key="1">
    <citation type="submission" date="2020-09" db="EMBL/GenBank/DDBJ databases">
        <title>Methylomonas albis sp. nov. and Methylomonas fluvii sp. nov.: Two cold-adapted methanotrophs from the River Elbe and an amended description of Methylovulum psychrotolerans strain Eb1.</title>
        <authorList>
            <person name="Bussmann I.K."/>
            <person name="Klings K.-W."/>
            <person name="Warnstedt J."/>
            <person name="Hoppert M."/>
            <person name="Saborowski A."/>
            <person name="Horn F."/>
            <person name="Liebner S."/>
        </authorList>
    </citation>
    <scope>NUCLEOTIDE SEQUENCE [LARGE SCALE GENOMIC DNA]</scope>
    <source>
        <strain evidence="4 5">EbB</strain>
    </source>
</reference>
<name>A0ABR9DJP2_9GAMM</name>
<evidence type="ECO:0000259" key="3">
    <source>
        <dbReference type="Pfam" id="PF01370"/>
    </source>
</evidence>
<dbReference type="RefSeq" id="WP_192395229.1">
    <property type="nucleotide sequence ID" value="NZ_CAJHIU010000003.1"/>
</dbReference>
<protein>
    <submittedName>
        <fullName evidence="4">NAD(P)-dependent oxidoreductase</fullName>
    </submittedName>
</protein>